<comment type="caution">
    <text evidence="9">Lacks conserved residue(s) required for the propagation of feature annotation.</text>
</comment>
<dbReference type="InterPro" id="IPR036169">
    <property type="entry name" value="DXPR_C_sf"/>
</dbReference>
<dbReference type="SUPFAM" id="SSF51735">
    <property type="entry name" value="NAD(P)-binding Rossmann-fold domains"/>
    <property type="match status" value="1"/>
</dbReference>
<protein>
    <recommendedName>
        <fullName evidence="9">1-deoxy-D-xylulose 5-phosphate reductoisomerase</fullName>
        <shortName evidence="9">DXP reductoisomerase</shortName>
        <ecNumber evidence="9">1.1.1.267</ecNumber>
    </recommendedName>
    <alternativeName>
        <fullName evidence="9">1-deoxyxylulose-5-phosphate reductoisomerase</fullName>
    </alternativeName>
    <alternativeName>
        <fullName evidence="9">2-C-methyl-D-erythritol 4-phosphate synthase</fullName>
    </alternativeName>
</protein>
<dbReference type="InterPro" id="IPR003821">
    <property type="entry name" value="DXP_reductoisomerase"/>
</dbReference>
<dbReference type="EC" id="1.1.1.267" evidence="9"/>
<feature type="binding site" evidence="9">
    <location>
        <position position="229"/>
    </location>
    <ligand>
        <name>NADPH</name>
        <dbReference type="ChEBI" id="CHEBI:57783"/>
    </ligand>
</feature>
<keyword evidence="5 9" id="KW-0560">Oxidoreductase</keyword>
<feature type="binding site" evidence="9">
    <location>
        <position position="236"/>
    </location>
    <ligand>
        <name>1-deoxy-D-xylulose 5-phosphate</name>
        <dbReference type="ChEBI" id="CHEBI:57792"/>
    </ligand>
</feature>
<keyword evidence="3 9" id="KW-0479">Metal-binding</keyword>
<dbReference type="Proteomes" id="UP000265916">
    <property type="component" value="Unassembled WGS sequence"/>
</dbReference>
<organism evidence="13 14">
    <name type="scientific">Psittacicella hinzii</name>
    <dbReference type="NCBI Taxonomy" id="2028575"/>
    <lineage>
        <taxon>Bacteria</taxon>
        <taxon>Pseudomonadati</taxon>
        <taxon>Pseudomonadota</taxon>
        <taxon>Gammaproteobacteria</taxon>
        <taxon>Pasteurellales</taxon>
        <taxon>Psittacicellaceae</taxon>
        <taxon>Psittacicella</taxon>
    </lineage>
</organism>
<evidence type="ECO:0000256" key="5">
    <source>
        <dbReference type="ARBA" id="ARBA00023002"/>
    </source>
</evidence>
<dbReference type="RefSeq" id="WP_119532044.1">
    <property type="nucleotide sequence ID" value="NZ_JBHSSP010000026.1"/>
</dbReference>
<comment type="catalytic activity">
    <reaction evidence="8">
        <text>2-C-methyl-D-erythritol 4-phosphate + NADP(+) = 1-deoxy-D-xylulose 5-phosphate + NADPH + H(+)</text>
        <dbReference type="Rhea" id="RHEA:13717"/>
        <dbReference type="ChEBI" id="CHEBI:15378"/>
        <dbReference type="ChEBI" id="CHEBI:57783"/>
        <dbReference type="ChEBI" id="CHEBI:57792"/>
        <dbReference type="ChEBI" id="CHEBI:58262"/>
        <dbReference type="ChEBI" id="CHEBI:58349"/>
        <dbReference type="EC" id="1.1.1.267"/>
    </reaction>
    <physiologicalReaction direction="right-to-left" evidence="8">
        <dbReference type="Rhea" id="RHEA:13719"/>
    </physiologicalReaction>
</comment>
<feature type="binding site" evidence="9">
    <location>
        <position position="245"/>
    </location>
    <ligand>
        <name>Mn(2+)</name>
        <dbReference type="ChEBI" id="CHEBI:29035"/>
    </ligand>
</feature>
<evidence type="ECO:0000313" key="13">
    <source>
        <dbReference type="EMBL" id="RIY36178.1"/>
    </source>
</evidence>
<feature type="domain" description="DXP reductoisomerase C-terminal" evidence="12">
    <location>
        <begin position="285"/>
        <end position="405"/>
    </location>
</feature>
<dbReference type="GO" id="GO:0051484">
    <property type="term" value="P:isopentenyl diphosphate biosynthetic process, methylerythritol 4-phosphate pathway involved in terpenoid biosynthetic process"/>
    <property type="evidence" value="ECO:0007669"/>
    <property type="project" value="UniProtKB-ARBA"/>
</dbReference>
<dbReference type="AlphaFoldDB" id="A0A3A1YG55"/>
<dbReference type="NCBIfam" id="TIGR00243">
    <property type="entry name" value="Dxr"/>
    <property type="match status" value="1"/>
</dbReference>
<feature type="binding site" evidence="9">
    <location>
        <position position="166"/>
    </location>
    <ligand>
        <name>Mn(2+)</name>
        <dbReference type="ChEBI" id="CHEBI:29035"/>
    </ligand>
</feature>
<feature type="binding site" evidence="9">
    <location>
        <position position="164"/>
    </location>
    <ligand>
        <name>Mn(2+)</name>
        <dbReference type="ChEBI" id="CHEBI:29035"/>
    </ligand>
</feature>
<gene>
    <name evidence="9" type="primary">dxr</name>
    <name evidence="13" type="ORF">CKF58_06185</name>
</gene>
<dbReference type="SUPFAM" id="SSF69055">
    <property type="entry name" value="1-deoxy-D-xylulose-5-phosphate reductoisomerase, C-terminal domain"/>
    <property type="match status" value="1"/>
</dbReference>
<evidence type="ECO:0000259" key="10">
    <source>
        <dbReference type="Pfam" id="PF02670"/>
    </source>
</evidence>
<dbReference type="OrthoDB" id="9806546at2"/>
<evidence type="ECO:0000256" key="3">
    <source>
        <dbReference type="ARBA" id="ARBA00022723"/>
    </source>
</evidence>
<dbReference type="Pfam" id="PF02670">
    <property type="entry name" value="DXP_reductoisom"/>
    <property type="match status" value="1"/>
</dbReference>
<feature type="binding site" evidence="9">
    <location>
        <position position="139"/>
    </location>
    <ligand>
        <name>NADPH</name>
        <dbReference type="ChEBI" id="CHEBI:57783"/>
    </ligand>
</feature>
<evidence type="ECO:0000259" key="12">
    <source>
        <dbReference type="Pfam" id="PF13288"/>
    </source>
</evidence>
<evidence type="ECO:0000256" key="8">
    <source>
        <dbReference type="ARBA" id="ARBA00048543"/>
    </source>
</evidence>
<keyword evidence="6 9" id="KW-0464">Manganese</keyword>
<dbReference type="GO" id="GO:0030145">
    <property type="term" value="F:manganese ion binding"/>
    <property type="evidence" value="ECO:0007669"/>
    <property type="project" value="TreeGrafter"/>
</dbReference>
<feature type="binding site" evidence="9">
    <location>
        <position position="200"/>
    </location>
    <ligand>
        <name>1-deoxy-D-xylulose 5-phosphate</name>
        <dbReference type="ChEBI" id="CHEBI:57792"/>
    </ligand>
</feature>
<dbReference type="HAMAP" id="MF_00183">
    <property type="entry name" value="DXP_reductoisom"/>
    <property type="match status" value="1"/>
</dbReference>
<dbReference type="InterPro" id="IPR013644">
    <property type="entry name" value="DXP_reductoisomerase_C"/>
</dbReference>
<dbReference type="UniPathway" id="UPA00056">
    <property type="reaction ID" value="UER00092"/>
</dbReference>
<feature type="binding site" evidence="9">
    <location>
        <position position="12"/>
    </location>
    <ligand>
        <name>NADPH</name>
        <dbReference type="ChEBI" id="CHEBI:57783"/>
    </ligand>
</feature>
<evidence type="ECO:0000256" key="6">
    <source>
        <dbReference type="ARBA" id="ARBA00023211"/>
    </source>
</evidence>
<feature type="binding site" evidence="9">
    <location>
        <position position="14"/>
    </location>
    <ligand>
        <name>NADPH</name>
        <dbReference type="ChEBI" id="CHEBI:57783"/>
    </ligand>
</feature>
<dbReference type="Gene3D" id="3.40.50.720">
    <property type="entry name" value="NAD(P)-binding Rossmann-like Domain"/>
    <property type="match status" value="1"/>
</dbReference>
<keyword evidence="7 9" id="KW-0414">Isoprene biosynthesis</keyword>
<feature type="binding site" evidence="9">
    <location>
        <position position="165"/>
    </location>
    <ligand>
        <name>1-deoxy-D-xylulose 5-phosphate</name>
        <dbReference type="ChEBI" id="CHEBI:57792"/>
    </ligand>
</feature>
<name>A0A3A1YG55_9GAMM</name>
<dbReference type="PANTHER" id="PTHR30525:SF0">
    <property type="entry name" value="1-DEOXY-D-XYLULOSE 5-PHOSPHATE REDUCTOISOMERASE, CHLOROPLASTIC"/>
    <property type="match status" value="1"/>
</dbReference>
<feature type="binding site" evidence="9">
    <location>
        <position position="245"/>
    </location>
    <ligand>
        <name>1-deoxy-D-xylulose 5-phosphate</name>
        <dbReference type="ChEBI" id="CHEBI:57792"/>
    </ligand>
</feature>
<dbReference type="FunFam" id="3.40.50.720:FF:000045">
    <property type="entry name" value="1-deoxy-D-xylulose 5-phosphate reductoisomerase"/>
    <property type="match status" value="1"/>
</dbReference>
<feature type="binding site" evidence="9">
    <location>
        <position position="11"/>
    </location>
    <ligand>
        <name>NADPH</name>
        <dbReference type="ChEBI" id="CHEBI:57783"/>
    </ligand>
</feature>
<evidence type="ECO:0000313" key="14">
    <source>
        <dbReference type="Proteomes" id="UP000265916"/>
    </source>
</evidence>
<reference evidence="13 14" key="1">
    <citation type="submission" date="2017-08" db="EMBL/GenBank/DDBJ databases">
        <title>Reclassification of Bisgaard taxon 37 and 44.</title>
        <authorList>
            <person name="Christensen H."/>
        </authorList>
    </citation>
    <scope>NUCLEOTIDE SEQUENCE [LARGE SCALE GENOMIC DNA]</scope>
    <source>
        <strain evidence="13 14">111</strain>
    </source>
</reference>
<evidence type="ECO:0000256" key="1">
    <source>
        <dbReference type="ARBA" id="ARBA00005094"/>
    </source>
</evidence>
<dbReference type="InterPro" id="IPR013512">
    <property type="entry name" value="DXP_reductoisomerase_N"/>
</dbReference>
<proteinExistence type="inferred from homology"/>
<keyword evidence="9" id="KW-0460">Magnesium</keyword>
<feature type="binding site" evidence="9">
    <location>
        <position position="242"/>
    </location>
    <ligand>
        <name>1-deoxy-D-xylulose 5-phosphate</name>
        <dbReference type="ChEBI" id="CHEBI:57792"/>
    </ligand>
</feature>
<feature type="binding site" evidence="9">
    <location>
        <position position="13"/>
    </location>
    <ligand>
        <name>NADPH</name>
        <dbReference type="ChEBI" id="CHEBI:57783"/>
    </ligand>
</feature>
<comment type="similarity">
    <text evidence="2 9">Belongs to the DXR family.</text>
</comment>
<feature type="binding site" evidence="9">
    <location>
        <position position="138"/>
    </location>
    <ligand>
        <name>1-deoxy-D-xylulose 5-phosphate</name>
        <dbReference type="ChEBI" id="CHEBI:57792"/>
    </ligand>
</feature>
<feature type="binding site" evidence="9">
    <location>
        <position position="137"/>
    </location>
    <ligand>
        <name>NADPH</name>
        <dbReference type="ChEBI" id="CHEBI:57783"/>
    </ligand>
</feature>
<comment type="caution">
    <text evidence="13">The sequence shown here is derived from an EMBL/GenBank/DDBJ whole genome shotgun (WGS) entry which is preliminary data.</text>
</comment>
<evidence type="ECO:0000259" key="11">
    <source>
        <dbReference type="Pfam" id="PF08436"/>
    </source>
</evidence>
<dbReference type="Gene3D" id="1.10.1740.10">
    <property type="match status" value="1"/>
</dbReference>
<feature type="domain" description="1-deoxy-D-xylulose 5-phosphate reductoisomerase N-terminal" evidence="10">
    <location>
        <begin position="5"/>
        <end position="145"/>
    </location>
</feature>
<dbReference type="GO" id="GO:0030604">
    <property type="term" value="F:1-deoxy-D-xylulose-5-phosphate reductoisomerase activity"/>
    <property type="evidence" value="ECO:0007669"/>
    <property type="project" value="UniProtKB-UniRule"/>
</dbReference>
<dbReference type="InterPro" id="IPR036291">
    <property type="entry name" value="NAD(P)-bd_dom_sf"/>
</dbReference>
<dbReference type="GO" id="GO:0070402">
    <property type="term" value="F:NADPH binding"/>
    <property type="evidence" value="ECO:0007669"/>
    <property type="project" value="InterPro"/>
</dbReference>
<sequence>MSRRIIILGSTGSIGSSTLQVLSQQQAYQGEKPYDNQIVGLFANASIEKLVKQVLTYKPRFCGLFDESKEQQLVNALKHKLDAQTFSQLQIVCGGNAIADLVASSSVDVVVGAVVGFAGLETSLAALNAGKTLLLANKESLVVGGHLIKQALRNNPQAQLIPVDSEHNAIFQSLAEQAQKELCFMDLQAYGVEKILLTASGGPFLHKPLEEFATIDVAQALKHPNWAMGPKITIDSSTLMNKGLELIEACVLFNCKVEQVHTVIHPQSIIHSGVEYLDKSLIVQMGPTNMCVPIAYALNYPHRFISAMQSLDLMKLNALTFLPVDYARFPNFKLAQECYNLGFTYTCALNAANEVTVQAFLDGKIKYLDIYKYNKLTIEHLRSLNLQPEYYTYEEIYALDQQARQVCLSLITNAV</sequence>
<feature type="domain" description="1-deoxy-D-xylulose 5-phosphate reductoisomerase C-terminal" evidence="11">
    <location>
        <begin position="160"/>
        <end position="253"/>
    </location>
</feature>
<accession>A0A3A1YG55</accession>
<feature type="binding site" evidence="9">
    <location>
        <position position="241"/>
    </location>
    <ligand>
        <name>1-deoxy-D-xylulose 5-phosphate</name>
        <dbReference type="ChEBI" id="CHEBI:57792"/>
    </ligand>
</feature>
<evidence type="ECO:0000256" key="4">
    <source>
        <dbReference type="ARBA" id="ARBA00022857"/>
    </source>
</evidence>
<keyword evidence="4 9" id="KW-0521">NADP</keyword>
<dbReference type="EMBL" id="NRJG01000114">
    <property type="protein sequence ID" value="RIY36178.1"/>
    <property type="molecule type" value="Genomic_DNA"/>
</dbReference>
<dbReference type="SUPFAM" id="SSF55347">
    <property type="entry name" value="Glyceraldehyde-3-phosphate dehydrogenase-like, C-terminal domain"/>
    <property type="match status" value="1"/>
</dbReference>
<comment type="pathway">
    <text evidence="1 9">Isoprenoid biosynthesis; isopentenyl diphosphate biosynthesis via DXP pathway; isopentenyl diphosphate from 1-deoxy-D-xylulose 5-phosphate: step 1/6.</text>
</comment>
<dbReference type="Pfam" id="PF08436">
    <property type="entry name" value="DXP_redisom_C"/>
    <property type="match status" value="1"/>
</dbReference>
<dbReference type="PANTHER" id="PTHR30525">
    <property type="entry name" value="1-DEOXY-D-XYLULOSE 5-PHOSPHATE REDUCTOISOMERASE"/>
    <property type="match status" value="1"/>
</dbReference>
<dbReference type="PIRSF" id="PIRSF006205">
    <property type="entry name" value="Dxp_reductismrs"/>
    <property type="match status" value="1"/>
</dbReference>
<dbReference type="Pfam" id="PF13288">
    <property type="entry name" value="DXPR_C"/>
    <property type="match status" value="1"/>
</dbReference>
<dbReference type="GO" id="GO:0016853">
    <property type="term" value="F:isomerase activity"/>
    <property type="evidence" value="ECO:0007669"/>
    <property type="project" value="UniProtKB-KW"/>
</dbReference>
<keyword evidence="13" id="KW-0413">Isomerase</keyword>
<comment type="cofactor">
    <cofactor evidence="9">
        <name>Mg(2+)</name>
        <dbReference type="ChEBI" id="CHEBI:18420"/>
    </cofactor>
    <cofactor evidence="9">
        <name>Mn(2+)</name>
        <dbReference type="ChEBI" id="CHEBI:29035"/>
    </cofactor>
</comment>
<keyword evidence="14" id="KW-1185">Reference proteome</keyword>
<feature type="binding site" evidence="9">
    <location>
        <position position="166"/>
    </location>
    <ligand>
        <name>1-deoxy-D-xylulose 5-phosphate</name>
        <dbReference type="ChEBI" id="CHEBI:57792"/>
    </ligand>
</feature>
<dbReference type="InterPro" id="IPR026877">
    <property type="entry name" value="DXPR_C"/>
</dbReference>
<evidence type="ECO:0000256" key="2">
    <source>
        <dbReference type="ARBA" id="ARBA00006825"/>
    </source>
</evidence>
<evidence type="ECO:0000256" key="7">
    <source>
        <dbReference type="ARBA" id="ARBA00023229"/>
    </source>
</evidence>
<feature type="binding site" evidence="9">
    <location>
        <position position="223"/>
    </location>
    <ligand>
        <name>1-deoxy-D-xylulose 5-phosphate</name>
        <dbReference type="ChEBI" id="CHEBI:57792"/>
    </ligand>
</feature>
<comment type="function">
    <text evidence="9">Catalyzes the NADPH-dependent rearrangement and reduction of 1-deoxy-D-xylulose-5-phosphate (DXP) to 2-C-methyl-D-erythritol 4-phosphate (MEP).</text>
</comment>
<evidence type="ECO:0000256" key="9">
    <source>
        <dbReference type="HAMAP-Rule" id="MF_00183"/>
    </source>
</evidence>